<dbReference type="EMBL" id="VFOL01000001">
    <property type="protein sequence ID" value="TQL39799.1"/>
    <property type="molecule type" value="Genomic_DNA"/>
</dbReference>
<proteinExistence type="predicted"/>
<reference evidence="1 2" key="1">
    <citation type="submission" date="2019-06" db="EMBL/GenBank/DDBJ databases">
        <title>Sequencing the genomes of 1000 actinobacteria strains.</title>
        <authorList>
            <person name="Klenk H.-P."/>
        </authorList>
    </citation>
    <scope>NUCLEOTIDE SEQUENCE [LARGE SCALE GENOMIC DNA]</scope>
    <source>
        <strain evidence="1 2">DSM 44819</strain>
    </source>
</reference>
<evidence type="ECO:0000313" key="1">
    <source>
        <dbReference type="EMBL" id="TQL39799.1"/>
    </source>
</evidence>
<sequence length="40" mass="4381">MSSLVMTAHKINFIEIGATTRSELLHARDLIADGWPDGRG</sequence>
<name>A0A542XVE2_SALAC</name>
<protein>
    <submittedName>
        <fullName evidence="1">Uncharacterized protein</fullName>
    </submittedName>
</protein>
<organism evidence="1 2">
    <name type="scientific">Salinispora arenicola</name>
    <dbReference type="NCBI Taxonomy" id="168697"/>
    <lineage>
        <taxon>Bacteria</taxon>
        <taxon>Bacillati</taxon>
        <taxon>Actinomycetota</taxon>
        <taxon>Actinomycetes</taxon>
        <taxon>Micromonosporales</taxon>
        <taxon>Micromonosporaceae</taxon>
        <taxon>Salinispora</taxon>
    </lineage>
</organism>
<dbReference type="Proteomes" id="UP000315983">
    <property type="component" value="Unassembled WGS sequence"/>
</dbReference>
<gene>
    <name evidence="1" type="ORF">FB564_5072</name>
</gene>
<evidence type="ECO:0000313" key="2">
    <source>
        <dbReference type="Proteomes" id="UP000315983"/>
    </source>
</evidence>
<dbReference type="AlphaFoldDB" id="A0A542XVE2"/>
<accession>A0A542XVE2</accession>
<comment type="caution">
    <text evidence="1">The sequence shown here is derived from an EMBL/GenBank/DDBJ whole genome shotgun (WGS) entry which is preliminary data.</text>
</comment>